<feature type="transmembrane region" description="Helical" evidence="7">
    <location>
        <begin position="279"/>
        <end position="296"/>
    </location>
</feature>
<feature type="domain" description="EamA" evidence="8">
    <location>
        <begin position="166"/>
        <end position="296"/>
    </location>
</feature>
<dbReference type="SUPFAM" id="SSF103481">
    <property type="entry name" value="Multidrug resistance efflux transporter EmrE"/>
    <property type="match status" value="2"/>
</dbReference>
<dbReference type="InterPro" id="IPR050638">
    <property type="entry name" value="AA-Vitamin_Transporters"/>
</dbReference>
<evidence type="ECO:0000256" key="2">
    <source>
        <dbReference type="ARBA" id="ARBA00007362"/>
    </source>
</evidence>
<keyword evidence="6 7" id="KW-0472">Membrane</keyword>
<feature type="transmembrane region" description="Helical" evidence="7">
    <location>
        <begin position="159"/>
        <end position="180"/>
    </location>
</feature>
<dbReference type="InterPro" id="IPR000620">
    <property type="entry name" value="EamA_dom"/>
</dbReference>
<sequence length="315" mass="34541">MQSFMKNTQLKGAFLTLFGGICWGASGSVGQYLFAYEGMDSRWLVPIRLGLAGIILIAYSFFRYGKHTLDPWRTWKDARDLVIYGLLGISFCQFLYFTTIQLSSAAIGTILQDLSPVMILAVSCMQARRAPSHREVLSIMLALLGVYLLTTHGDLGHLAIPPAALAAGVLCAVCVTIYNVYPKRLLSQYPVAMLQGWAFLMGSVFLLIVFRPWTYGYVPTPIGYAGIAFVVIVGNVLAFTCYMTGVKLIGPEKSILYGFSEPATAAIITVTLFHQPATLGDAAGFACIFGMLWLISHQAEPEEKKKTYGKTALRM</sequence>
<feature type="transmembrane region" description="Helical" evidence="7">
    <location>
        <begin position="222"/>
        <end position="243"/>
    </location>
</feature>
<evidence type="ECO:0000256" key="6">
    <source>
        <dbReference type="ARBA" id="ARBA00023136"/>
    </source>
</evidence>
<evidence type="ECO:0000256" key="7">
    <source>
        <dbReference type="SAM" id="Phobius"/>
    </source>
</evidence>
<dbReference type="Proteomes" id="UP000461880">
    <property type="component" value="Unassembled WGS sequence"/>
</dbReference>
<evidence type="ECO:0000259" key="8">
    <source>
        <dbReference type="Pfam" id="PF00892"/>
    </source>
</evidence>
<feature type="transmembrane region" description="Helical" evidence="7">
    <location>
        <begin position="81"/>
        <end position="99"/>
    </location>
</feature>
<feature type="domain" description="EamA" evidence="8">
    <location>
        <begin position="11"/>
        <end position="150"/>
    </location>
</feature>
<reference evidence="9 10" key="1">
    <citation type="submission" date="2019-08" db="EMBL/GenBank/DDBJ databases">
        <title>In-depth cultivation of the pig gut microbiome towards novel bacterial diversity and tailored functional studies.</title>
        <authorList>
            <person name="Wylensek D."/>
            <person name="Hitch T.C.A."/>
            <person name="Clavel T."/>
        </authorList>
    </citation>
    <scope>NUCLEOTIDE SEQUENCE [LARGE SCALE GENOMIC DNA]</scope>
    <source>
        <strain evidence="9 10">Oil+RF-744-GAM-WT-6</strain>
    </source>
</reference>
<feature type="transmembrane region" description="Helical" evidence="7">
    <location>
        <begin position="105"/>
        <end position="124"/>
    </location>
</feature>
<evidence type="ECO:0000256" key="4">
    <source>
        <dbReference type="ARBA" id="ARBA00022692"/>
    </source>
</evidence>
<dbReference type="InterPro" id="IPR037185">
    <property type="entry name" value="EmrE-like"/>
</dbReference>
<evidence type="ECO:0000256" key="3">
    <source>
        <dbReference type="ARBA" id="ARBA00022475"/>
    </source>
</evidence>
<keyword evidence="5 7" id="KW-1133">Transmembrane helix</keyword>
<dbReference type="Pfam" id="PF00892">
    <property type="entry name" value="EamA"/>
    <property type="match status" value="2"/>
</dbReference>
<keyword evidence="4 7" id="KW-0812">Transmembrane</keyword>
<gene>
    <name evidence="9" type="ORF">FYJ51_03630</name>
</gene>
<feature type="transmembrane region" description="Helical" evidence="7">
    <location>
        <begin position="192"/>
        <end position="210"/>
    </location>
</feature>
<evidence type="ECO:0000313" key="9">
    <source>
        <dbReference type="EMBL" id="MSS57989.1"/>
    </source>
</evidence>
<keyword evidence="3" id="KW-1003">Cell membrane</keyword>
<protein>
    <submittedName>
        <fullName evidence="9">EamA family transporter</fullName>
    </submittedName>
</protein>
<feature type="transmembrane region" description="Helical" evidence="7">
    <location>
        <begin position="136"/>
        <end position="153"/>
    </location>
</feature>
<dbReference type="AlphaFoldDB" id="A0A7X2NR12"/>
<dbReference type="PANTHER" id="PTHR32322:SF18">
    <property type="entry name" value="S-ADENOSYLMETHIONINE_S-ADENOSYLHOMOCYSTEINE TRANSPORTER"/>
    <property type="match status" value="1"/>
</dbReference>
<evidence type="ECO:0000256" key="5">
    <source>
        <dbReference type="ARBA" id="ARBA00022989"/>
    </source>
</evidence>
<dbReference type="EMBL" id="VUMN01000005">
    <property type="protein sequence ID" value="MSS57989.1"/>
    <property type="molecule type" value="Genomic_DNA"/>
</dbReference>
<organism evidence="9 10">
    <name type="scientific">Stecheria intestinalis</name>
    <dbReference type="NCBI Taxonomy" id="2606630"/>
    <lineage>
        <taxon>Bacteria</taxon>
        <taxon>Bacillati</taxon>
        <taxon>Bacillota</taxon>
        <taxon>Erysipelotrichia</taxon>
        <taxon>Erysipelotrichales</taxon>
        <taxon>Erysipelotrichaceae</taxon>
        <taxon>Stecheria</taxon>
    </lineage>
</organism>
<feature type="transmembrane region" description="Helical" evidence="7">
    <location>
        <begin position="255"/>
        <end position="273"/>
    </location>
</feature>
<name>A0A7X2NR12_9FIRM</name>
<evidence type="ECO:0000313" key="10">
    <source>
        <dbReference type="Proteomes" id="UP000461880"/>
    </source>
</evidence>
<dbReference type="GO" id="GO:0005886">
    <property type="term" value="C:plasma membrane"/>
    <property type="evidence" value="ECO:0007669"/>
    <property type="project" value="UniProtKB-SubCell"/>
</dbReference>
<keyword evidence="10" id="KW-1185">Reference proteome</keyword>
<feature type="transmembrane region" description="Helical" evidence="7">
    <location>
        <begin position="43"/>
        <end position="61"/>
    </location>
</feature>
<comment type="similarity">
    <text evidence="2">Belongs to the EamA transporter family.</text>
</comment>
<dbReference type="PANTHER" id="PTHR32322">
    <property type="entry name" value="INNER MEMBRANE TRANSPORTER"/>
    <property type="match status" value="1"/>
</dbReference>
<comment type="caution">
    <text evidence="9">The sequence shown here is derived from an EMBL/GenBank/DDBJ whole genome shotgun (WGS) entry which is preliminary data.</text>
</comment>
<proteinExistence type="inferred from homology"/>
<accession>A0A7X2NR12</accession>
<evidence type="ECO:0000256" key="1">
    <source>
        <dbReference type="ARBA" id="ARBA00004651"/>
    </source>
</evidence>
<comment type="subcellular location">
    <subcellularLocation>
        <location evidence="1">Cell membrane</location>
        <topology evidence="1">Multi-pass membrane protein</topology>
    </subcellularLocation>
</comment>